<keyword evidence="1 2" id="KW-0315">Glutamine amidotransferase</keyword>
<gene>
    <name evidence="2" type="ORF">J4727_13885</name>
</gene>
<sequence>MMAFSSTNLHWLTRKAPFVKQNYFDQDIEIDFEQCTTPTDVVSVIATQPLTVMKTGSELTQVISSYSYLGERIL</sequence>
<accession>A0A939SJF9</accession>
<organism evidence="2 3">
    <name type="scientific">Providencia rettgeri</name>
    <dbReference type="NCBI Taxonomy" id="587"/>
    <lineage>
        <taxon>Bacteria</taxon>
        <taxon>Pseudomonadati</taxon>
        <taxon>Pseudomonadota</taxon>
        <taxon>Gammaproteobacteria</taxon>
        <taxon>Enterobacterales</taxon>
        <taxon>Morganellaceae</taxon>
        <taxon>Providencia</taxon>
    </lineage>
</organism>
<comment type="caution">
    <text evidence="2">The sequence shown here is derived from an EMBL/GenBank/DDBJ whole genome shotgun (WGS) entry which is preliminary data.</text>
</comment>
<dbReference type="InterPro" id="IPR026869">
    <property type="entry name" value="EgtC-like"/>
</dbReference>
<protein>
    <submittedName>
        <fullName evidence="2">Class II glutamine amidotransferase</fullName>
    </submittedName>
</protein>
<proteinExistence type="predicted"/>
<reference evidence="2" key="1">
    <citation type="submission" date="2021-03" db="EMBL/GenBank/DDBJ databases">
        <title>Molecular epidemiology and mechanisms of colistin and carbapenem resistance in Enterobacteriaceae from clinical isolates, the environment and porcine samples in Pretoria, South Africa.</title>
        <authorList>
            <person name="Bogoshi D."/>
            <person name="Mbelle N.M."/>
            <person name="Naidoo V."/>
            <person name="Osei Sekyere J."/>
        </authorList>
    </citation>
    <scope>NUCLEOTIDE SEQUENCE</scope>
    <source>
        <strain evidence="2">C052</strain>
    </source>
</reference>
<name>A0A939SJF9_PRORE</name>
<evidence type="ECO:0000313" key="2">
    <source>
        <dbReference type="EMBL" id="MBO1916374.1"/>
    </source>
</evidence>
<dbReference type="Gene3D" id="3.60.20.10">
    <property type="entry name" value="Glutamine Phosphoribosylpyrophosphate, subunit 1, domain 1"/>
    <property type="match status" value="1"/>
</dbReference>
<dbReference type="Proteomes" id="UP000664477">
    <property type="component" value="Unassembled WGS sequence"/>
</dbReference>
<evidence type="ECO:0000256" key="1">
    <source>
        <dbReference type="ARBA" id="ARBA00022962"/>
    </source>
</evidence>
<dbReference type="AlphaFoldDB" id="A0A939SJF9"/>
<dbReference type="EMBL" id="JAGETQ010000083">
    <property type="protein sequence ID" value="MBO1916374.1"/>
    <property type="molecule type" value="Genomic_DNA"/>
</dbReference>
<dbReference type="Pfam" id="PF13230">
    <property type="entry name" value="GATase_4"/>
    <property type="match status" value="1"/>
</dbReference>
<dbReference type="InterPro" id="IPR029055">
    <property type="entry name" value="Ntn_hydrolases_N"/>
</dbReference>
<evidence type="ECO:0000313" key="3">
    <source>
        <dbReference type="Proteomes" id="UP000664477"/>
    </source>
</evidence>